<organism evidence="3 5">
    <name type="scientific">Lacticaseibacillus casei</name>
    <name type="common">Lactobacillus casei</name>
    <dbReference type="NCBI Taxonomy" id="1582"/>
    <lineage>
        <taxon>Bacteria</taxon>
        <taxon>Bacillati</taxon>
        <taxon>Bacillota</taxon>
        <taxon>Bacilli</taxon>
        <taxon>Lactobacillales</taxon>
        <taxon>Lactobacillaceae</taxon>
        <taxon>Lacticaseibacillus</taxon>
    </lineage>
</organism>
<dbReference type="Proteomes" id="UP000195609">
    <property type="component" value="Chromosome"/>
</dbReference>
<dbReference type="Gene3D" id="3.40.50.2000">
    <property type="entry name" value="Glycogen Phosphorylase B"/>
    <property type="match status" value="1"/>
</dbReference>
<dbReference type="GO" id="GO:0016757">
    <property type="term" value="F:glycosyltransferase activity"/>
    <property type="evidence" value="ECO:0007669"/>
    <property type="project" value="UniProtKB-KW"/>
</dbReference>
<dbReference type="AlphaFoldDB" id="A0AAN1EZJ1"/>
<dbReference type="EMBL" id="CP017065">
    <property type="protein sequence ID" value="ARY92009.1"/>
    <property type="molecule type" value="Genomic_DNA"/>
</dbReference>
<dbReference type="RefSeq" id="WP_087912497.1">
    <property type="nucleotide sequence ID" value="NZ_CP017065.1"/>
</dbReference>
<dbReference type="SUPFAM" id="SSF53756">
    <property type="entry name" value="UDP-Glycosyltransferase/glycogen phosphorylase"/>
    <property type="match status" value="1"/>
</dbReference>
<dbReference type="EMBL" id="CP136128">
    <property type="protein sequence ID" value="WNX26645.1"/>
    <property type="molecule type" value="Genomic_DNA"/>
</dbReference>
<feature type="domain" description="Glycosyl transferase family 1" evidence="2">
    <location>
        <begin position="211"/>
        <end position="345"/>
    </location>
</feature>
<dbReference type="Proteomes" id="UP001303564">
    <property type="component" value="Chromosome"/>
</dbReference>
<keyword evidence="1 3" id="KW-0808">Transferase</keyword>
<accession>A0AAN1EZJ1</accession>
<proteinExistence type="predicted"/>
<keyword evidence="6" id="KW-1185">Reference proteome</keyword>
<evidence type="ECO:0000256" key="1">
    <source>
        <dbReference type="ARBA" id="ARBA00022679"/>
    </source>
</evidence>
<protein>
    <submittedName>
        <fullName evidence="3">Glycosyl transferase family 1</fullName>
    </submittedName>
    <submittedName>
        <fullName evidence="4">Glycosyltransferase family 4 protein</fullName>
        <ecNumber evidence="4">2.4.-.-</ecNumber>
    </submittedName>
</protein>
<keyword evidence="4" id="KW-0328">Glycosyltransferase</keyword>
<evidence type="ECO:0000313" key="5">
    <source>
        <dbReference type="Proteomes" id="UP000195609"/>
    </source>
</evidence>
<dbReference type="PANTHER" id="PTHR46401:SF2">
    <property type="entry name" value="GLYCOSYLTRANSFERASE WBBK-RELATED"/>
    <property type="match status" value="1"/>
</dbReference>
<dbReference type="PANTHER" id="PTHR46401">
    <property type="entry name" value="GLYCOSYLTRANSFERASE WBBK-RELATED"/>
    <property type="match status" value="1"/>
</dbReference>
<evidence type="ECO:0000313" key="4">
    <source>
        <dbReference type="EMBL" id="WNX26645.1"/>
    </source>
</evidence>
<dbReference type="Pfam" id="PF00534">
    <property type="entry name" value="Glycos_transf_1"/>
    <property type="match status" value="1"/>
</dbReference>
<gene>
    <name evidence="3" type="ORF">BGL52_09680</name>
    <name evidence="4" type="ORF">RWA16_09460</name>
</gene>
<evidence type="ECO:0000259" key="2">
    <source>
        <dbReference type="Pfam" id="PF00534"/>
    </source>
</evidence>
<dbReference type="EC" id="2.4.-.-" evidence="4"/>
<dbReference type="CDD" id="cd03801">
    <property type="entry name" value="GT4_PimA-like"/>
    <property type="match status" value="1"/>
</dbReference>
<evidence type="ECO:0000313" key="3">
    <source>
        <dbReference type="EMBL" id="ARY92009.1"/>
    </source>
</evidence>
<reference evidence="3 5" key="1">
    <citation type="journal article" date="2017" name="Front. Immunol.">
        <title>Complete Genome Sequence of Lactobacillus casei LC5, a Potential Probiotics for Atopic Dermatitis.</title>
        <authorList>
            <person name="Kang J."/>
            <person name="Chung W.H."/>
            <person name="Lim T.J."/>
            <person name="Whon T.W."/>
            <person name="Lim S."/>
            <person name="Nam Y.D."/>
        </authorList>
    </citation>
    <scope>NUCLEOTIDE SEQUENCE [LARGE SCALE GENOMIC DNA]</scope>
    <source>
        <strain evidence="3 5">LC5</strain>
    </source>
</reference>
<sequence length="390" mass="44067">MNVGFAVRPDFLTRMGGDSIQLLNTKRYLEADHGVHCSIITSPKDLKDAHLDIVHIFNMQPQTVEASLAYAEIAKEVGIKVALSPVYWRLDDSFVIGALSRRGFIDVPKPIVKLTTLFLKLLLRNLPIKKNFFSRDLFKKAEKLLRISDIILPNSVEEESILKDTFKAALKNNSKWAIVPNAVDSSIFTPKKNLPESLPCNLRILEKISGKYVLCAARVEPLKNQLRILKALKNVPDIPLVFAGSTKGDKRYNRKVRSYAKKRGNTYFINEVSQEYMAFVYSNALVHVLPSFQESSGLATIEALFCGIPVVTSSDFFCPVRFYKFDKFGIQCNPYSTRSIRKSILFAKEQTIDGINKGYKSYFSYKNAALLTYKAYSSIQKSTVQETNVC</sequence>
<dbReference type="GO" id="GO:0009103">
    <property type="term" value="P:lipopolysaccharide biosynthetic process"/>
    <property type="evidence" value="ECO:0007669"/>
    <property type="project" value="TreeGrafter"/>
</dbReference>
<name>A0AAN1EZJ1_LACCA</name>
<evidence type="ECO:0000313" key="6">
    <source>
        <dbReference type="Proteomes" id="UP001303564"/>
    </source>
</evidence>
<reference evidence="4 6" key="2">
    <citation type="submission" date="2023-09" db="EMBL/GenBank/DDBJ databases">
        <title>Genomic characteristic of L. casei group strains isolated from clinical sources.</title>
        <authorList>
            <person name="Jarocki P."/>
        </authorList>
    </citation>
    <scope>NUCLEOTIDE SEQUENCE [LARGE SCALE GENOMIC DNA]</scope>
    <source>
        <strain evidence="4 6">LMG 24099</strain>
    </source>
</reference>
<dbReference type="InterPro" id="IPR001296">
    <property type="entry name" value="Glyco_trans_1"/>
</dbReference>